<dbReference type="CDD" id="cd00190">
    <property type="entry name" value="Tryp_SPc"/>
    <property type="match status" value="1"/>
</dbReference>
<keyword evidence="2 8" id="KW-0645">Protease</keyword>
<evidence type="ECO:0000256" key="4">
    <source>
        <dbReference type="ARBA" id="ARBA00022801"/>
    </source>
</evidence>
<feature type="signal peptide" evidence="9">
    <location>
        <begin position="1"/>
        <end position="16"/>
    </location>
</feature>
<dbReference type="STRING" id="7375.A0A0L0CPK4"/>
<evidence type="ECO:0000256" key="6">
    <source>
        <dbReference type="ARBA" id="ARBA00023145"/>
    </source>
</evidence>
<dbReference type="AlphaFoldDB" id="A0A0L0CPK4"/>
<sequence>MKFLIVLALALASASASEIFSRSIVAPAFGTEGRITNGQDADVGQFPYQVGLSLKLNATRYSWCGGSLIGNEWVLTAAHCTDGVESVTVYLGATYRTRAEVKYVVDASDIIIHPDWNNKTLKNDISLVKIPETAYTDLIQPVELPALANSYPSFAGDEVIASGWGRISDSVAGVTNYLQWARLNVISNAACARTYGSIITSSNLCVKTPGGVSTCKGDSGGPLVLESTGVQVGLTSFGSILGCEKGLPAAFSRVTSYLEWINEHTGISY</sequence>
<dbReference type="FunFam" id="2.40.10.10:FF:000025">
    <property type="entry name" value="serine proteases 1/2"/>
    <property type="match status" value="1"/>
</dbReference>
<dbReference type="PRINTS" id="PR00722">
    <property type="entry name" value="CHYMOTRYPSIN"/>
</dbReference>
<keyword evidence="3 9" id="KW-0732">Signal</keyword>
<dbReference type="InterPro" id="IPR018114">
    <property type="entry name" value="TRYPSIN_HIS"/>
</dbReference>
<dbReference type="InterPro" id="IPR009003">
    <property type="entry name" value="Peptidase_S1_PA"/>
</dbReference>
<evidence type="ECO:0000313" key="11">
    <source>
        <dbReference type="EMBL" id="KNC33359.1"/>
    </source>
</evidence>
<dbReference type="PROSITE" id="PS50240">
    <property type="entry name" value="TRYPSIN_DOM"/>
    <property type="match status" value="1"/>
</dbReference>
<keyword evidence="7" id="KW-1015">Disulfide bond</keyword>
<proteinExistence type="inferred from homology"/>
<evidence type="ECO:0000259" key="10">
    <source>
        <dbReference type="PROSITE" id="PS50240"/>
    </source>
</evidence>
<gene>
    <name evidence="11" type="ORF">FF38_10886</name>
</gene>
<dbReference type="PROSITE" id="PS00134">
    <property type="entry name" value="TRYPSIN_HIS"/>
    <property type="match status" value="1"/>
</dbReference>
<organism evidence="11 12">
    <name type="scientific">Lucilia cuprina</name>
    <name type="common">Green bottle fly</name>
    <name type="synonym">Australian sheep blowfly</name>
    <dbReference type="NCBI Taxonomy" id="7375"/>
    <lineage>
        <taxon>Eukaryota</taxon>
        <taxon>Metazoa</taxon>
        <taxon>Ecdysozoa</taxon>
        <taxon>Arthropoda</taxon>
        <taxon>Hexapoda</taxon>
        <taxon>Insecta</taxon>
        <taxon>Pterygota</taxon>
        <taxon>Neoptera</taxon>
        <taxon>Endopterygota</taxon>
        <taxon>Diptera</taxon>
        <taxon>Brachycera</taxon>
        <taxon>Muscomorpha</taxon>
        <taxon>Oestroidea</taxon>
        <taxon>Calliphoridae</taxon>
        <taxon>Luciliinae</taxon>
        <taxon>Lucilia</taxon>
    </lineage>
</organism>
<dbReference type="OrthoDB" id="5565075at2759"/>
<dbReference type="Proteomes" id="UP000037069">
    <property type="component" value="Unassembled WGS sequence"/>
</dbReference>
<dbReference type="InterPro" id="IPR050430">
    <property type="entry name" value="Peptidase_S1"/>
</dbReference>
<dbReference type="PANTHER" id="PTHR24276">
    <property type="entry name" value="POLYSERASE-RELATED"/>
    <property type="match status" value="1"/>
</dbReference>
<dbReference type="Pfam" id="PF00089">
    <property type="entry name" value="Trypsin"/>
    <property type="match status" value="1"/>
</dbReference>
<dbReference type="InterPro" id="IPR001254">
    <property type="entry name" value="Trypsin_dom"/>
</dbReference>
<evidence type="ECO:0000256" key="9">
    <source>
        <dbReference type="SAM" id="SignalP"/>
    </source>
</evidence>
<evidence type="ECO:0000256" key="1">
    <source>
        <dbReference type="ARBA" id="ARBA00007664"/>
    </source>
</evidence>
<dbReference type="SUPFAM" id="SSF50494">
    <property type="entry name" value="Trypsin-like serine proteases"/>
    <property type="match status" value="1"/>
</dbReference>
<dbReference type="InterPro" id="IPR033116">
    <property type="entry name" value="TRYPSIN_SER"/>
</dbReference>
<accession>A0A0L0CPK4</accession>
<dbReference type="PROSITE" id="PS00135">
    <property type="entry name" value="TRYPSIN_SER"/>
    <property type="match status" value="1"/>
</dbReference>
<evidence type="ECO:0000256" key="2">
    <source>
        <dbReference type="ARBA" id="ARBA00022670"/>
    </source>
</evidence>
<reference evidence="11 12" key="1">
    <citation type="journal article" date="2015" name="Nat. Commun.">
        <title>Lucilia cuprina genome unlocks parasitic fly biology to underpin future interventions.</title>
        <authorList>
            <person name="Anstead C.A."/>
            <person name="Korhonen P.K."/>
            <person name="Young N.D."/>
            <person name="Hall R.S."/>
            <person name="Jex A.R."/>
            <person name="Murali S.C."/>
            <person name="Hughes D.S."/>
            <person name="Lee S.F."/>
            <person name="Perry T."/>
            <person name="Stroehlein A.J."/>
            <person name="Ansell B.R."/>
            <person name="Breugelmans B."/>
            <person name="Hofmann A."/>
            <person name="Qu J."/>
            <person name="Dugan S."/>
            <person name="Lee S.L."/>
            <person name="Chao H."/>
            <person name="Dinh H."/>
            <person name="Han Y."/>
            <person name="Doddapaneni H.V."/>
            <person name="Worley K.C."/>
            <person name="Muzny D.M."/>
            <person name="Ioannidis P."/>
            <person name="Waterhouse R.M."/>
            <person name="Zdobnov E.M."/>
            <person name="James P.J."/>
            <person name="Bagnall N.H."/>
            <person name="Kotze A.C."/>
            <person name="Gibbs R.A."/>
            <person name="Richards S."/>
            <person name="Batterham P."/>
            <person name="Gasser R.B."/>
        </authorList>
    </citation>
    <scope>NUCLEOTIDE SEQUENCE [LARGE SCALE GENOMIC DNA]</scope>
    <source>
        <strain evidence="11 12">LS</strain>
        <tissue evidence="11">Full body</tissue>
    </source>
</reference>
<keyword evidence="12" id="KW-1185">Reference proteome</keyword>
<evidence type="ECO:0000313" key="12">
    <source>
        <dbReference type="Proteomes" id="UP000037069"/>
    </source>
</evidence>
<dbReference type="EMBL" id="JRES01000198">
    <property type="protein sequence ID" value="KNC33359.1"/>
    <property type="molecule type" value="Genomic_DNA"/>
</dbReference>
<dbReference type="Gene3D" id="2.40.10.10">
    <property type="entry name" value="Trypsin-like serine proteases"/>
    <property type="match status" value="2"/>
</dbReference>
<keyword evidence="6" id="KW-0865">Zymogen</keyword>
<feature type="chain" id="PRO_5005536652" evidence="9">
    <location>
        <begin position="17"/>
        <end position="269"/>
    </location>
</feature>
<name>A0A0L0CPK4_LUCCU</name>
<keyword evidence="5 8" id="KW-0720">Serine protease</keyword>
<comment type="similarity">
    <text evidence="1">Belongs to the peptidase S1 family.</text>
</comment>
<protein>
    <submittedName>
        <fullName evidence="11">Serine proteases 1/2</fullName>
    </submittedName>
</protein>
<comment type="caution">
    <text evidence="11">The sequence shown here is derived from an EMBL/GenBank/DDBJ whole genome shotgun (WGS) entry which is preliminary data.</text>
</comment>
<dbReference type="GO" id="GO:0006508">
    <property type="term" value="P:proteolysis"/>
    <property type="evidence" value="ECO:0007669"/>
    <property type="project" value="UniProtKB-KW"/>
</dbReference>
<dbReference type="PANTHER" id="PTHR24276:SF98">
    <property type="entry name" value="FI18310P1-RELATED"/>
    <property type="match status" value="1"/>
</dbReference>
<feature type="domain" description="Peptidase S1" evidence="10">
    <location>
        <begin position="35"/>
        <end position="266"/>
    </location>
</feature>
<dbReference type="SMART" id="SM00020">
    <property type="entry name" value="Tryp_SPc"/>
    <property type="match status" value="1"/>
</dbReference>
<evidence type="ECO:0000256" key="3">
    <source>
        <dbReference type="ARBA" id="ARBA00022729"/>
    </source>
</evidence>
<dbReference type="InterPro" id="IPR043504">
    <property type="entry name" value="Peptidase_S1_PA_chymotrypsin"/>
</dbReference>
<keyword evidence="4 8" id="KW-0378">Hydrolase</keyword>
<dbReference type="GO" id="GO:0004252">
    <property type="term" value="F:serine-type endopeptidase activity"/>
    <property type="evidence" value="ECO:0007669"/>
    <property type="project" value="InterPro"/>
</dbReference>
<dbReference type="InterPro" id="IPR001314">
    <property type="entry name" value="Peptidase_S1A"/>
</dbReference>
<evidence type="ECO:0000256" key="7">
    <source>
        <dbReference type="ARBA" id="ARBA00023157"/>
    </source>
</evidence>
<evidence type="ECO:0000256" key="5">
    <source>
        <dbReference type="ARBA" id="ARBA00022825"/>
    </source>
</evidence>
<dbReference type="OMA" id="NEMCSET"/>
<dbReference type="FunFam" id="2.40.10.10:FF:000073">
    <property type="entry name" value="Trypsin alpha"/>
    <property type="match status" value="1"/>
</dbReference>
<evidence type="ECO:0000256" key="8">
    <source>
        <dbReference type="RuleBase" id="RU363034"/>
    </source>
</evidence>